<dbReference type="EMBL" id="FYEW01000001">
    <property type="protein sequence ID" value="SNC67722.1"/>
    <property type="molecule type" value="Genomic_DNA"/>
</dbReference>
<feature type="transmembrane region" description="Helical" evidence="6">
    <location>
        <begin position="128"/>
        <end position="149"/>
    </location>
</feature>
<feature type="transmembrane region" description="Helical" evidence="6">
    <location>
        <begin position="12"/>
        <end position="36"/>
    </location>
</feature>
<evidence type="ECO:0000313" key="7">
    <source>
        <dbReference type="EMBL" id="SNC67722.1"/>
    </source>
</evidence>
<dbReference type="Proteomes" id="UP000198131">
    <property type="component" value="Unassembled WGS sequence"/>
</dbReference>
<comment type="subcellular location">
    <subcellularLocation>
        <location evidence="1">Cell membrane</location>
        <topology evidence="1">Multi-pass membrane protein</topology>
    </subcellularLocation>
</comment>
<gene>
    <name evidence="7" type="ORF">SAMN06265337_2048</name>
</gene>
<keyword evidence="5 6" id="KW-0472">Membrane</keyword>
<dbReference type="InterPro" id="IPR050833">
    <property type="entry name" value="Poly_Biosynth_Transport"/>
</dbReference>
<feature type="transmembrane region" description="Helical" evidence="6">
    <location>
        <begin position="161"/>
        <end position="181"/>
    </location>
</feature>
<feature type="transmembrane region" description="Helical" evidence="6">
    <location>
        <begin position="187"/>
        <end position="209"/>
    </location>
</feature>
<organism evidence="7 8">
    <name type="scientific">Hymenobacter gelipurpurascens</name>
    <dbReference type="NCBI Taxonomy" id="89968"/>
    <lineage>
        <taxon>Bacteria</taxon>
        <taxon>Pseudomonadati</taxon>
        <taxon>Bacteroidota</taxon>
        <taxon>Cytophagia</taxon>
        <taxon>Cytophagales</taxon>
        <taxon>Hymenobacteraceae</taxon>
        <taxon>Hymenobacter</taxon>
    </lineage>
</organism>
<keyword evidence="8" id="KW-1185">Reference proteome</keyword>
<evidence type="ECO:0000256" key="6">
    <source>
        <dbReference type="SAM" id="Phobius"/>
    </source>
</evidence>
<feature type="transmembrane region" description="Helical" evidence="6">
    <location>
        <begin position="94"/>
        <end position="116"/>
    </location>
</feature>
<dbReference type="PANTHER" id="PTHR30250">
    <property type="entry name" value="PST FAMILY PREDICTED COLANIC ACID TRANSPORTER"/>
    <property type="match status" value="1"/>
</dbReference>
<proteinExistence type="predicted"/>
<reference evidence="8" key="1">
    <citation type="submission" date="2017-06" db="EMBL/GenBank/DDBJ databases">
        <authorList>
            <person name="Varghese N."/>
            <person name="Submissions S."/>
        </authorList>
    </citation>
    <scope>NUCLEOTIDE SEQUENCE [LARGE SCALE GENOMIC DNA]</scope>
    <source>
        <strain evidence="8">DSM 11116</strain>
    </source>
</reference>
<feature type="transmembrane region" description="Helical" evidence="6">
    <location>
        <begin position="438"/>
        <end position="459"/>
    </location>
</feature>
<feature type="transmembrane region" description="Helical" evidence="6">
    <location>
        <begin position="312"/>
        <end position="335"/>
    </location>
</feature>
<evidence type="ECO:0000256" key="3">
    <source>
        <dbReference type="ARBA" id="ARBA00022692"/>
    </source>
</evidence>
<dbReference type="GO" id="GO:0005886">
    <property type="term" value="C:plasma membrane"/>
    <property type="evidence" value="ECO:0007669"/>
    <property type="project" value="UniProtKB-SubCell"/>
</dbReference>
<evidence type="ECO:0000256" key="4">
    <source>
        <dbReference type="ARBA" id="ARBA00022989"/>
    </source>
</evidence>
<dbReference type="Pfam" id="PF13440">
    <property type="entry name" value="Polysacc_synt_3"/>
    <property type="match status" value="1"/>
</dbReference>
<protein>
    <submittedName>
        <fullName evidence="7">Membrane protein involved in the export of O-antigen and teichoic acid</fullName>
    </submittedName>
</protein>
<accession>A0A212TNZ0</accession>
<dbReference type="OrthoDB" id="5751261at2"/>
<feature type="transmembrane region" description="Helical" evidence="6">
    <location>
        <begin position="471"/>
        <end position="492"/>
    </location>
</feature>
<feature type="transmembrane region" description="Helical" evidence="6">
    <location>
        <begin position="48"/>
        <end position="73"/>
    </location>
</feature>
<dbReference type="RefSeq" id="WP_088843294.1">
    <property type="nucleotide sequence ID" value="NZ_FYEW01000001.1"/>
</dbReference>
<name>A0A212TNZ0_9BACT</name>
<dbReference type="AlphaFoldDB" id="A0A212TNZ0"/>
<keyword evidence="4 6" id="KW-1133">Transmembrane helix</keyword>
<dbReference type="PANTHER" id="PTHR30250:SF26">
    <property type="entry name" value="PSMA PROTEIN"/>
    <property type="match status" value="1"/>
</dbReference>
<keyword evidence="2" id="KW-1003">Cell membrane</keyword>
<evidence type="ECO:0000256" key="1">
    <source>
        <dbReference type="ARBA" id="ARBA00004651"/>
    </source>
</evidence>
<sequence>MSFVSRSRSALLGTVSSQAFTIIGMLVSIVSTPLMVRYLDKEEYGLSILFFQVIGYLALFDFGFGPAVIQQFALHRGDDEHNQLMINRIMSTGVYAFLALGLLVSLIGFFCAPFVPGMYHLRADLAEVAVPIVFTLSVVMGAQFLQRGLGGIFYAHHRQTLIGTTSFIVNISGTILSIVLLSQGVGLWAFVYSNIFQVFTTLLVQVILLRRYYPKLKIARIHFDKPLLKLLFSNGRFMFLHGLATQIILNTDRLVIGKVVSLAAVTIFSITVRIPEVGLSLLSRVTENATPAVMEIVTHESSDRAREQYRRVLLLTSTLGTLAFWLILCFNQWFITLWVGPSFFASNLVLSLALVLMVQQTIVRSMSFFLYAKGNSRQLSLMSLFEAGLNIALSVFLGQQIGLPGVLVGTLIASSLTSSWYTPYLLKKYLAIPLHDSWSSILVPAAGISVAGGVVYMFVKWMQVVLPNTVLVFGLLGCLAGVLLAGFTWLMFLRHPFGPYVPARLQRILLVVPSS</sequence>
<evidence type="ECO:0000256" key="5">
    <source>
        <dbReference type="ARBA" id="ARBA00023136"/>
    </source>
</evidence>
<evidence type="ECO:0000313" key="8">
    <source>
        <dbReference type="Proteomes" id="UP000198131"/>
    </source>
</evidence>
<evidence type="ECO:0000256" key="2">
    <source>
        <dbReference type="ARBA" id="ARBA00022475"/>
    </source>
</evidence>
<keyword evidence="3 6" id="KW-0812">Transmembrane</keyword>